<name>A0A6G5ABU7_RHIMP</name>
<dbReference type="PANTHER" id="PTHR46599">
    <property type="entry name" value="PIGGYBAC TRANSPOSABLE ELEMENT-DERIVED PROTEIN 4"/>
    <property type="match status" value="1"/>
</dbReference>
<feature type="compositionally biased region" description="Acidic residues" evidence="1">
    <location>
        <begin position="61"/>
        <end position="87"/>
    </location>
</feature>
<feature type="region of interest" description="Disordered" evidence="1">
    <location>
        <begin position="61"/>
        <end position="102"/>
    </location>
</feature>
<organism evidence="3">
    <name type="scientific">Rhipicephalus microplus</name>
    <name type="common">Cattle tick</name>
    <name type="synonym">Boophilus microplus</name>
    <dbReference type="NCBI Taxonomy" id="6941"/>
    <lineage>
        <taxon>Eukaryota</taxon>
        <taxon>Metazoa</taxon>
        <taxon>Ecdysozoa</taxon>
        <taxon>Arthropoda</taxon>
        <taxon>Chelicerata</taxon>
        <taxon>Arachnida</taxon>
        <taxon>Acari</taxon>
        <taxon>Parasitiformes</taxon>
        <taxon>Ixodida</taxon>
        <taxon>Ixodoidea</taxon>
        <taxon>Ixodidae</taxon>
        <taxon>Rhipicephalinae</taxon>
        <taxon>Rhipicephalus</taxon>
        <taxon>Boophilus</taxon>
    </lineage>
</organism>
<dbReference type="PANTHER" id="PTHR46599:SF3">
    <property type="entry name" value="PIGGYBAC TRANSPOSABLE ELEMENT-DERIVED PROTEIN 4"/>
    <property type="match status" value="1"/>
</dbReference>
<dbReference type="OrthoDB" id="6495198at2759"/>
<accession>A0A6G5ABU7</accession>
<evidence type="ECO:0000259" key="2">
    <source>
        <dbReference type="Pfam" id="PF13843"/>
    </source>
</evidence>
<dbReference type="Pfam" id="PF13843">
    <property type="entry name" value="DDE_Tnp_1_7"/>
    <property type="match status" value="1"/>
</dbReference>
<reference evidence="3" key="1">
    <citation type="submission" date="2020-03" db="EMBL/GenBank/DDBJ databases">
        <title>A transcriptome and proteome of the tick Rhipicephalus microplus shaped by the genetic composition of its hosts and developmental stage.</title>
        <authorList>
            <person name="Garcia G.R."/>
            <person name="Ribeiro J.M.C."/>
            <person name="Maruyama S.R."/>
            <person name="Gardinasse L.G."/>
            <person name="Nelson K."/>
            <person name="Ferreira B.R."/>
            <person name="Andrade T.G."/>
            <person name="Santos I.K.F.M."/>
        </authorList>
    </citation>
    <scope>NUCLEOTIDE SEQUENCE</scope>
    <source>
        <strain evidence="3">NSGR</strain>
        <tissue evidence="3">Salivary glands</tissue>
    </source>
</reference>
<protein>
    <submittedName>
        <fullName evidence="3">Putative piggybac transposable element-derived</fullName>
    </submittedName>
</protein>
<feature type="domain" description="PiggyBac transposable element-derived protein" evidence="2">
    <location>
        <begin position="146"/>
        <end position="332"/>
    </location>
</feature>
<dbReference type="EMBL" id="GIKN01005224">
    <property type="protein sequence ID" value="NIE47497.1"/>
    <property type="molecule type" value="Transcribed_RNA"/>
</dbReference>
<proteinExistence type="predicted"/>
<sequence length="399" mass="45375">MDIVVHCWSYFVRVWSCFVCEVSEAIATGLVQNMASRRKRGLTEDEILQLVFDSDAESDICDDEDVSLDDGEDQSDESSSDEEEEENVCAAEDPLDTLPPSPKARKMEEWQWEEDDSVENIVKHSFSGQPGIKRSIELQVGGSPTALGMFNALLGVAIWSIIALHTNGFARERQLLHPDSSWHKTTADEVKAYFTLCVLMSQVKKSSIQSYWSTRSVTSTPFFATVMSRHRFWALSRYLHFCNNSLPQSEDRLWKIRPVLDIILKSVGVAYNPEASVAVDESLMKFRGRLSYVQFNSSKRARFGVKFYKLCESPSGYCLNFSIYTGKVRRRQQQMGYCAVSPLFLTSLENAFLTATQYLWTTGTLRLHFFVTSKMRVRMPLVQFVYTARICQKASSSSS</sequence>
<evidence type="ECO:0000313" key="3">
    <source>
        <dbReference type="EMBL" id="NIE47497.1"/>
    </source>
</evidence>
<evidence type="ECO:0000256" key="1">
    <source>
        <dbReference type="SAM" id="MobiDB-lite"/>
    </source>
</evidence>
<dbReference type="AlphaFoldDB" id="A0A6G5ABU7"/>
<dbReference type="InterPro" id="IPR029526">
    <property type="entry name" value="PGBD"/>
</dbReference>
<dbReference type="VEuPathDB" id="VectorBase:LOC119165076"/>